<reference evidence="1 2" key="1">
    <citation type="submission" date="2016-11" db="EMBL/GenBank/DDBJ databases">
        <title>Comparative genomics of Acidibacillus ferroxidans species.</title>
        <authorList>
            <person name="Oliveira G."/>
            <person name="Nunes G."/>
            <person name="Oliveira R."/>
            <person name="Araujo F."/>
            <person name="Salim A."/>
            <person name="Scholte L."/>
            <person name="Morais D."/>
            <person name="Nancucheo I."/>
            <person name="Johnson D.B."/>
            <person name="Grail B."/>
            <person name="Bittencourt J."/>
            <person name="Valadares R."/>
        </authorList>
    </citation>
    <scope>NUCLEOTIDE SEQUENCE [LARGE SCALE GENOMIC DNA]</scope>
    <source>
        <strain evidence="1 2">Y002</strain>
    </source>
</reference>
<protein>
    <recommendedName>
        <fullName evidence="3">Molybdopterin converting factor</fullName>
    </recommendedName>
</protein>
<comment type="caution">
    <text evidence="1">The sequence shown here is derived from an EMBL/GenBank/DDBJ whole genome shotgun (WGS) entry which is preliminary data.</text>
</comment>
<proteinExistence type="predicted"/>
<dbReference type="GO" id="GO:0006777">
    <property type="term" value="P:Mo-molybdopterin cofactor biosynthetic process"/>
    <property type="evidence" value="ECO:0007669"/>
    <property type="project" value="InterPro"/>
</dbReference>
<dbReference type="PANTHER" id="PTHR23404">
    <property type="entry name" value="MOLYBDOPTERIN SYNTHASE RELATED"/>
    <property type="match status" value="1"/>
</dbReference>
<dbReference type="InterPro" id="IPR012675">
    <property type="entry name" value="Beta-grasp_dom_sf"/>
</dbReference>
<dbReference type="Pfam" id="PF02597">
    <property type="entry name" value="ThiS"/>
    <property type="match status" value="1"/>
</dbReference>
<dbReference type="CDD" id="cd00756">
    <property type="entry name" value="MoaE"/>
    <property type="match status" value="1"/>
</dbReference>
<dbReference type="Pfam" id="PF02391">
    <property type="entry name" value="MoaE"/>
    <property type="match status" value="1"/>
</dbReference>
<dbReference type="Gene3D" id="3.10.20.30">
    <property type="match status" value="1"/>
</dbReference>
<keyword evidence="2" id="KW-1185">Reference proteome</keyword>
<dbReference type="EMBL" id="MPDK01000002">
    <property type="protein sequence ID" value="PWI58684.1"/>
    <property type="molecule type" value="Genomic_DNA"/>
</dbReference>
<gene>
    <name evidence="1" type="ORF">BM613_00880</name>
</gene>
<dbReference type="Proteomes" id="UP000245380">
    <property type="component" value="Unassembled WGS sequence"/>
</dbReference>
<dbReference type="SUPFAM" id="SSF54690">
    <property type="entry name" value="Molybdopterin synthase subunit MoaE"/>
    <property type="match status" value="1"/>
</dbReference>
<dbReference type="CDD" id="cd00754">
    <property type="entry name" value="Ubl_MoaD"/>
    <property type="match status" value="1"/>
</dbReference>
<dbReference type="RefSeq" id="WP_181362802.1">
    <property type="nucleotide sequence ID" value="NZ_MPDK01000002.1"/>
</dbReference>
<evidence type="ECO:0008006" key="3">
    <source>
        <dbReference type="Google" id="ProtNLM"/>
    </source>
</evidence>
<organism evidence="1 2">
    <name type="scientific">Sulfoacidibacillus thermotolerans</name>
    <name type="common">Acidibacillus sulfuroxidans</name>
    <dbReference type="NCBI Taxonomy" id="1765684"/>
    <lineage>
        <taxon>Bacteria</taxon>
        <taxon>Bacillati</taxon>
        <taxon>Bacillota</taxon>
        <taxon>Bacilli</taxon>
        <taxon>Bacillales</taxon>
        <taxon>Alicyclobacillaceae</taxon>
        <taxon>Sulfoacidibacillus</taxon>
    </lineage>
</organism>
<dbReference type="Gene3D" id="3.90.1170.40">
    <property type="entry name" value="Molybdopterin biosynthesis MoaE subunit"/>
    <property type="match status" value="1"/>
</dbReference>
<dbReference type="SUPFAM" id="SSF54285">
    <property type="entry name" value="MoaD/ThiS"/>
    <property type="match status" value="1"/>
</dbReference>
<evidence type="ECO:0000313" key="2">
    <source>
        <dbReference type="Proteomes" id="UP000245380"/>
    </source>
</evidence>
<dbReference type="InterPro" id="IPR036563">
    <property type="entry name" value="MoaE_sf"/>
</dbReference>
<dbReference type="AlphaFoldDB" id="A0A2U3DBN0"/>
<evidence type="ECO:0000313" key="1">
    <source>
        <dbReference type="EMBL" id="PWI58684.1"/>
    </source>
</evidence>
<name>A0A2U3DBN0_SULT2</name>
<accession>A0A2U3DBN0</accession>
<dbReference type="InterPro" id="IPR003448">
    <property type="entry name" value="Mopterin_biosynth_MoaE"/>
</dbReference>
<dbReference type="InterPro" id="IPR016155">
    <property type="entry name" value="Mopterin_synth/thiamin_S_b"/>
</dbReference>
<sequence length="237" mass="26428">MKIQIQLFASVAEHAGVSNVTVEIAKTSEQITIADVKTALQNQFPRLHELLDRCWFAIGDDYAHLDKSVKSGDVIAVIPPVSGGLAKQSTDSAVRIVRETLSPAEMYQYVARSAAGAIVVFAGTVREFTKGRQTNYLEYEAYDQMALRQMQKIVDDSEARYQGAKMAIWHRVGTLQLEEISVLIGVSTPHRKDAFRAAEEAITILKRTVPIWKKEFYADGEVEWVGPEGVWDPTQQS</sequence>
<dbReference type="InterPro" id="IPR003749">
    <property type="entry name" value="ThiS/MoaD-like"/>
</dbReference>